<dbReference type="Proteomes" id="UP000030108">
    <property type="component" value="Unassembled WGS sequence"/>
</dbReference>
<name>X8J0G7_9AGAM</name>
<feature type="transmembrane region" description="Helical" evidence="1">
    <location>
        <begin position="71"/>
        <end position="90"/>
    </location>
</feature>
<dbReference type="EMBL" id="JATN01000322">
    <property type="protein sequence ID" value="EUC55858.1"/>
    <property type="molecule type" value="Genomic_DNA"/>
</dbReference>
<organism evidence="2 3">
    <name type="scientific">Rhizoctonia solani AG-3 Rhs1AP</name>
    <dbReference type="NCBI Taxonomy" id="1086054"/>
    <lineage>
        <taxon>Eukaryota</taxon>
        <taxon>Fungi</taxon>
        <taxon>Dikarya</taxon>
        <taxon>Basidiomycota</taxon>
        <taxon>Agaricomycotina</taxon>
        <taxon>Agaricomycetes</taxon>
        <taxon>Cantharellales</taxon>
        <taxon>Ceratobasidiaceae</taxon>
        <taxon>Rhizoctonia</taxon>
    </lineage>
</organism>
<keyword evidence="1" id="KW-1133">Transmembrane helix</keyword>
<dbReference type="OrthoDB" id="3351993at2759"/>
<feature type="transmembrane region" description="Helical" evidence="1">
    <location>
        <begin position="43"/>
        <end position="59"/>
    </location>
</feature>
<accession>X8J0G7</accession>
<feature type="transmembrane region" description="Helical" evidence="1">
    <location>
        <begin position="187"/>
        <end position="204"/>
    </location>
</feature>
<protein>
    <submittedName>
        <fullName evidence="2">Transmembrane protein, putative</fullName>
    </submittedName>
</protein>
<sequence>MVSRAKSERAFREGSRNALLTTAALIIAAIVQLKTQGLSLLNGLIVSMVSYMTAGWVLINQSHVEFGFSSNFLLFVFTTLATYWGFQIWLDPADFGIPLGRENCTASIDTIFVVLGQNIRVTNKVLRDFALSCFALNALHMLSSLMNCMRGLVHYTVNGTEKCTVSKVADSDVSSPASKGVSTDKLYKMRLAFPVLGLMIYIMFNIEQMVNRHQVQTQMNGWTYGQGLAVIGLVQQVVGSYSLIKEEYRGAY</sequence>
<evidence type="ECO:0000313" key="3">
    <source>
        <dbReference type="Proteomes" id="UP000030108"/>
    </source>
</evidence>
<comment type="caution">
    <text evidence="2">The sequence shown here is derived from an EMBL/GenBank/DDBJ whole genome shotgun (WGS) entry which is preliminary data.</text>
</comment>
<evidence type="ECO:0000313" key="2">
    <source>
        <dbReference type="EMBL" id="EUC55858.1"/>
    </source>
</evidence>
<gene>
    <name evidence="2" type="ORF">RSOL_141490</name>
</gene>
<proteinExistence type="predicted"/>
<reference evidence="3" key="1">
    <citation type="journal article" date="2014" name="Genome Announc.">
        <title>Draft genome sequence of the plant-pathogenic soil fungus Rhizoctonia solani anastomosis group 3 strain Rhs1AP.</title>
        <authorList>
            <person name="Cubeta M.A."/>
            <person name="Thomas E."/>
            <person name="Dean R.A."/>
            <person name="Jabaji S."/>
            <person name="Neate S.M."/>
            <person name="Tavantzis S."/>
            <person name="Toda T."/>
            <person name="Vilgalys R."/>
            <person name="Bharathan N."/>
            <person name="Fedorova-Abrams N."/>
            <person name="Pakala S.B."/>
            <person name="Pakala S.M."/>
            <person name="Zafar N."/>
            <person name="Joardar V."/>
            <person name="Losada L."/>
            <person name="Nierman W.C."/>
        </authorList>
    </citation>
    <scope>NUCLEOTIDE SEQUENCE [LARGE SCALE GENOMIC DNA]</scope>
    <source>
        <strain evidence="3">AG-3</strain>
    </source>
</reference>
<evidence type="ECO:0000256" key="1">
    <source>
        <dbReference type="SAM" id="Phobius"/>
    </source>
</evidence>
<keyword evidence="1 2" id="KW-0812">Transmembrane</keyword>
<dbReference type="AlphaFoldDB" id="X8J0G7"/>
<keyword evidence="1" id="KW-0472">Membrane</keyword>